<accession>A0A0J6VL70</accession>
<evidence type="ECO:0000256" key="1">
    <source>
        <dbReference type="SAM" id="MobiDB-lite"/>
    </source>
</evidence>
<sequence length="308" mass="33633">MPVAGGCQCLGRELQHERFHQRALHDLAELVGFADEADHHLRRRDRVRVAPGLFGCRPDVGQLARICLGPGAARRPPAVAEFADEVQHAGAVGADPNRWRTGGVRLGVQPGVRQREVASGDVDRPVGVPQQSDQTHRLGEPAHRAPVVEPVGNQVLALAGAEPEDEPAVREMAQSQRRLGQHHRVAPDGVEDAGGEPGACRASRDRTGESERVDVAVRRWRHVREVGELGRPDRVGPEAHQVVGHPQRVVAAVVQVIQPAEVERQSRPEERGQLQGHAKEATGRARLRQGNAERMLSTRPGCYFGERK</sequence>
<feature type="compositionally biased region" description="Basic and acidic residues" evidence="1">
    <location>
        <begin position="263"/>
        <end position="283"/>
    </location>
</feature>
<dbReference type="AlphaFoldDB" id="A0A0J6VL70"/>
<dbReference type="STRING" id="37916.MCHLDSM_05874"/>
<feature type="region of interest" description="Disordered" evidence="1">
    <location>
        <begin position="263"/>
        <end position="308"/>
    </location>
</feature>
<proteinExistence type="predicted"/>
<gene>
    <name evidence="2" type="ORF">MCHLDSM_05874</name>
</gene>
<feature type="region of interest" description="Disordered" evidence="1">
    <location>
        <begin position="115"/>
        <end position="138"/>
    </location>
</feature>
<dbReference type="Proteomes" id="UP000036513">
    <property type="component" value="Unassembled WGS sequence"/>
</dbReference>
<evidence type="ECO:0000313" key="3">
    <source>
        <dbReference type="Proteomes" id="UP000036513"/>
    </source>
</evidence>
<organism evidence="2 3">
    <name type="scientific">Mycolicibacterium chlorophenolicum</name>
    <dbReference type="NCBI Taxonomy" id="37916"/>
    <lineage>
        <taxon>Bacteria</taxon>
        <taxon>Bacillati</taxon>
        <taxon>Actinomycetota</taxon>
        <taxon>Actinomycetes</taxon>
        <taxon>Mycobacteriales</taxon>
        <taxon>Mycobacteriaceae</taxon>
        <taxon>Mycolicibacterium</taxon>
    </lineage>
</organism>
<evidence type="ECO:0000313" key="2">
    <source>
        <dbReference type="EMBL" id="KMO70979.1"/>
    </source>
</evidence>
<feature type="compositionally biased region" description="Basic and acidic residues" evidence="1">
    <location>
        <begin position="115"/>
        <end position="124"/>
    </location>
</feature>
<comment type="caution">
    <text evidence="2">The sequence shown here is derived from an EMBL/GenBank/DDBJ whole genome shotgun (WGS) entry which is preliminary data.</text>
</comment>
<reference evidence="2 3" key="1">
    <citation type="journal article" date="2015" name="Genome Biol. Evol.">
        <title>Characterization of Three Mycobacterium spp. with Potential Use in Bioremediation by Genome Sequencing and Comparative Genomics.</title>
        <authorList>
            <person name="Das S."/>
            <person name="Pettersson B.M."/>
            <person name="Behra P.R."/>
            <person name="Ramesh M."/>
            <person name="Dasgupta S."/>
            <person name="Bhattacharya A."/>
            <person name="Kirsebom L.A."/>
        </authorList>
    </citation>
    <scope>NUCLEOTIDE SEQUENCE [LARGE SCALE GENOMIC DNA]</scope>
    <source>
        <strain evidence="2 3">DSM 43826</strain>
    </source>
</reference>
<protein>
    <submittedName>
        <fullName evidence="2">Uncharacterized protein</fullName>
    </submittedName>
</protein>
<keyword evidence="3" id="KW-1185">Reference proteome</keyword>
<name>A0A0J6VL70_9MYCO</name>
<feature type="region of interest" description="Disordered" evidence="1">
    <location>
        <begin position="180"/>
        <end position="208"/>
    </location>
</feature>
<dbReference type="EMBL" id="JYNL01000064">
    <property type="protein sequence ID" value="KMO70979.1"/>
    <property type="molecule type" value="Genomic_DNA"/>
</dbReference>